<accession>A0A4T2CFK3</accession>
<sequence length="74" mass="8066">MDATRRLMFWLKVPYAADVALVLIGVGLLLGSMSVGWWVLVFAAVRAAVGTVALVWLAPRMIARRTLETPPDQG</sequence>
<keyword evidence="3" id="KW-1185">Reference proteome</keyword>
<evidence type="ECO:0000313" key="2">
    <source>
        <dbReference type="EMBL" id="TIH40938.1"/>
    </source>
</evidence>
<organism evidence="2 3">
    <name type="scientific">Subtercola vilae</name>
    <dbReference type="NCBI Taxonomy" id="2056433"/>
    <lineage>
        <taxon>Bacteria</taxon>
        <taxon>Bacillati</taxon>
        <taxon>Actinomycetota</taxon>
        <taxon>Actinomycetes</taxon>
        <taxon>Micrococcales</taxon>
        <taxon>Microbacteriaceae</taxon>
        <taxon>Subtercola</taxon>
    </lineage>
</organism>
<evidence type="ECO:0000313" key="3">
    <source>
        <dbReference type="Proteomes" id="UP000306192"/>
    </source>
</evidence>
<name>A0A4T2CFK3_9MICO</name>
<dbReference type="Proteomes" id="UP000306192">
    <property type="component" value="Unassembled WGS sequence"/>
</dbReference>
<feature type="transmembrane region" description="Helical" evidence="1">
    <location>
        <begin position="7"/>
        <end position="30"/>
    </location>
</feature>
<feature type="transmembrane region" description="Helical" evidence="1">
    <location>
        <begin position="36"/>
        <end position="58"/>
    </location>
</feature>
<proteinExistence type="predicted"/>
<reference evidence="2 3" key="1">
    <citation type="journal article" date="2019" name="Microorganisms">
        <title>Systematic Affiliation and Genome Analysis of Subtercola vilae DB165(T) with Particular Emphasis on Cold Adaptation of an Isolate from a High-Altitude Cold Volcano Lake.</title>
        <authorList>
            <person name="Villalobos A.S."/>
            <person name="Wiese J."/>
            <person name="Imhoff J.F."/>
            <person name="Dorador C."/>
            <person name="Keller A."/>
            <person name="Hentschel U."/>
        </authorList>
    </citation>
    <scope>NUCLEOTIDE SEQUENCE [LARGE SCALE GENOMIC DNA]</scope>
    <source>
        <strain evidence="2 3">DB165</strain>
    </source>
</reference>
<evidence type="ECO:0000256" key="1">
    <source>
        <dbReference type="SAM" id="Phobius"/>
    </source>
</evidence>
<keyword evidence="1" id="KW-1133">Transmembrane helix</keyword>
<comment type="caution">
    <text evidence="2">The sequence shown here is derived from an EMBL/GenBank/DDBJ whole genome shotgun (WGS) entry which is preliminary data.</text>
</comment>
<gene>
    <name evidence="2" type="ORF">D4765_00595</name>
</gene>
<dbReference type="EMBL" id="QYRT01000001">
    <property type="protein sequence ID" value="TIH40938.1"/>
    <property type="molecule type" value="Genomic_DNA"/>
</dbReference>
<dbReference type="RefSeq" id="WP_136640274.1">
    <property type="nucleotide sequence ID" value="NZ_QYRT01000001.1"/>
</dbReference>
<protein>
    <submittedName>
        <fullName evidence="2">Uncharacterized protein</fullName>
    </submittedName>
</protein>
<dbReference type="OrthoDB" id="5123018at2"/>
<keyword evidence="1" id="KW-0472">Membrane</keyword>
<dbReference type="AlphaFoldDB" id="A0A4T2CFK3"/>
<keyword evidence="1" id="KW-0812">Transmembrane</keyword>